<evidence type="ECO:0000256" key="1">
    <source>
        <dbReference type="SAM" id="MobiDB-lite"/>
    </source>
</evidence>
<protein>
    <submittedName>
        <fullName evidence="2">Uncharacterized protein</fullName>
    </submittedName>
</protein>
<organism evidence="2 3">
    <name type="scientific">Paramagnetospirillum magneticum (strain ATCC 700264 / AMB-1)</name>
    <name type="common">Magnetospirillum magneticum</name>
    <dbReference type="NCBI Taxonomy" id="342108"/>
    <lineage>
        <taxon>Bacteria</taxon>
        <taxon>Pseudomonadati</taxon>
        <taxon>Pseudomonadota</taxon>
        <taxon>Alphaproteobacteria</taxon>
        <taxon>Rhodospirillales</taxon>
        <taxon>Magnetospirillaceae</taxon>
        <taxon>Paramagnetospirillum</taxon>
    </lineage>
</organism>
<dbReference type="STRING" id="342108.amb3723"/>
<evidence type="ECO:0000313" key="3">
    <source>
        <dbReference type="Proteomes" id="UP000007058"/>
    </source>
</evidence>
<gene>
    <name evidence="2" type="ordered locus">amb3723</name>
</gene>
<dbReference type="HOGENOM" id="CLU_841458_0_0_5"/>
<dbReference type="Proteomes" id="UP000007058">
    <property type="component" value="Chromosome"/>
</dbReference>
<feature type="region of interest" description="Disordered" evidence="1">
    <location>
        <begin position="152"/>
        <end position="175"/>
    </location>
</feature>
<proteinExistence type="predicted"/>
<dbReference type="KEGG" id="mag:amb3723"/>
<dbReference type="PROSITE" id="PS51257">
    <property type="entry name" value="PROKAR_LIPOPROTEIN"/>
    <property type="match status" value="1"/>
</dbReference>
<evidence type="ECO:0000313" key="2">
    <source>
        <dbReference type="EMBL" id="BAE52527.1"/>
    </source>
</evidence>
<sequence length="330" mass="34774">MARRALHIASVAACLATLSGMAGCGGIVGVPPPAESWPSPQPEVVPEPVRYPEVRLNVPTVIASDPEAQRFLLLRQLVEAGLVTPDEASIRRNANIGALLPYSAPPPASGLGRPVALRDIADRLSRLSVPTAGVPASVRQAERDFLMDGLLPAEPSLRTPPARKDSPALATGRRRAEDMARLGLVEHDEFQREMAAIIAAERDLANAPPPPPPPPKKKRPAPKKTVPDGGVPGATREGDTPGGIVPFNPKATLGLHLLSMASPNMTDKAVDALKKEYPELSALEFKAVKTDIPDLGTTYRLIAGPMSGADADTLCRALRGKGQSCAIANF</sequence>
<feature type="region of interest" description="Disordered" evidence="1">
    <location>
        <begin position="204"/>
        <end position="244"/>
    </location>
</feature>
<accession>Q2W0U8</accession>
<reference evidence="2 3" key="1">
    <citation type="journal article" date="2005" name="DNA Res.">
        <title>Complete genome sequence of the facultative anaerobic magnetotactic bacterium Magnetospirillum sp. strain AMB-1.</title>
        <authorList>
            <person name="Matsunaga T."/>
            <person name="Okamura Y."/>
            <person name="Fukuda Y."/>
            <person name="Wahyudi A.T."/>
            <person name="Murase Y."/>
            <person name="Takeyama H."/>
        </authorList>
    </citation>
    <scope>NUCLEOTIDE SEQUENCE [LARGE SCALE GENOMIC DNA]</scope>
    <source>
        <strain evidence="3">ATCC 700264 / AMB-1</strain>
    </source>
</reference>
<dbReference type="EMBL" id="AP007255">
    <property type="protein sequence ID" value="BAE52527.1"/>
    <property type="molecule type" value="Genomic_DNA"/>
</dbReference>
<name>Q2W0U8_PARM1</name>
<dbReference type="AlphaFoldDB" id="Q2W0U8"/>
<keyword evidence="3" id="KW-1185">Reference proteome</keyword>